<organism evidence="1 2">
    <name type="scientific">Hibiscus sabdariffa</name>
    <name type="common">roselle</name>
    <dbReference type="NCBI Taxonomy" id="183260"/>
    <lineage>
        <taxon>Eukaryota</taxon>
        <taxon>Viridiplantae</taxon>
        <taxon>Streptophyta</taxon>
        <taxon>Embryophyta</taxon>
        <taxon>Tracheophyta</taxon>
        <taxon>Spermatophyta</taxon>
        <taxon>Magnoliopsida</taxon>
        <taxon>eudicotyledons</taxon>
        <taxon>Gunneridae</taxon>
        <taxon>Pentapetalae</taxon>
        <taxon>rosids</taxon>
        <taxon>malvids</taxon>
        <taxon>Malvales</taxon>
        <taxon>Malvaceae</taxon>
        <taxon>Malvoideae</taxon>
        <taxon>Hibiscus</taxon>
    </lineage>
</organism>
<keyword evidence="2" id="KW-1185">Reference proteome</keyword>
<accession>A0ABR1ZB13</accession>
<sequence>MNCNEVPHGVSNANLFVHLDDVPTAQQFNLVTSLNLTPSLERSGPSIIEKDQRATKMVKNKMGNLADVVEVASEEKVEFIVRDGFNKTMKNTLGFVPHVEDGGSGKKSYTAMVVGASKSTTDSGKFPNATMFVIRDEDVKVEKDDPFPKIKFLERAHELLDMGIRTTIIVHLLRDTVRNLVCGKITKAITT</sequence>
<comment type="caution">
    <text evidence="1">The sequence shown here is derived from an EMBL/GenBank/DDBJ whole genome shotgun (WGS) entry which is preliminary data.</text>
</comment>
<dbReference type="EMBL" id="JBBPBN010001990">
    <property type="protein sequence ID" value="KAK8476917.1"/>
    <property type="molecule type" value="Genomic_DNA"/>
</dbReference>
<reference evidence="1 2" key="1">
    <citation type="journal article" date="2024" name="G3 (Bethesda)">
        <title>Genome assembly of Hibiscus sabdariffa L. provides insights into metabolisms of medicinal natural products.</title>
        <authorList>
            <person name="Kim T."/>
        </authorList>
    </citation>
    <scope>NUCLEOTIDE SEQUENCE [LARGE SCALE GENOMIC DNA]</scope>
    <source>
        <strain evidence="1">TK-2024</strain>
        <tissue evidence="1">Old leaves</tissue>
    </source>
</reference>
<protein>
    <submittedName>
        <fullName evidence="1">Uncharacterized protein</fullName>
    </submittedName>
</protein>
<evidence type="ECO:0000313" key="2">
    <source>
        <dbReference type="Proteomes" id="UP001396334"/>
    </source>
</evidence>
<dbReference type="Proteomes" id="UP001396334">
    <property type="component" value="Unassembled WGS sequence"/>
</dbReference>
<gene>
    <name evidence="1" type="ORF">V6N11_063362</name>
</gene>
<evidence type="ECO:0000313" key="1">
    <source>
        <dbReference type="EMBL" id="KAK8476917.1"/>
    </source>
</evidence>
<proteinExistence type="predicted"/>
<name>A0ABR1ZB13_9ROSI</name>